<reference evidence="1 2" key="1">
    <citation type="submission" date="2023-08" db="EMBL/GenBank/DDBJ databases">
        <title>A Necator americanus chromosomal reference genome.</title>
        <authorList>
            <person name="Ilik V."/>
            <person name="Petrzelkova K.J."/>
            <person name="Pardy F."/>
            <person name="Fuh T."/>
            <person name="Niatou-Singa F.S."/>
            <person name="Gouil Q."/>
            <person name="Baker L."/>
            <person name="Ritchie M.E."/>
            <person name="Jex A.R."/>
            <person name="Gazzola D."/>
            <person name="Li H."/>
            <person name="Toshio Fujiwara R."/>
            <person name="Zhan B."/>
            <person name="Aroian R.V."/>
            <person name="Pafco B."/>
            <person name="Schwarz E.M."/>
        </authorList>
    </citation>
    <scope>NUCLEOTIDE SEQUENCE [LARGE SCALE GENOMIC DNA]</scope>
    <source>
        <strain evidence="1 2">Aroian</strain>
        <tissue evidence="1">Whole animal</tissue>
    </source>
</reference>
<dbReference type="EMBL" id="JAVFWL010000004">
    <property type="protein sequence ID" value="KAK6749300.1"/>
    <property type="molecule type" value="Genomic_DNA"/>
</dbReference>
<gene>
    <name evidence="1" type="primary">Necator_chrIV.g15023</name>
    <name evidence="1" type="ORF">RB195_001728</name>
</gene>
<dbReference type="Proteomes" id="UP001303046">
    <property type="component" value="Unassembled WGS sequence"/>
</dbReference>
<organism evidence="1 2">
    <name type="scientific">Necator americanus</name>
    <name type="common">Human hookworm</name>
    <dbReference type="NCBI Taxonomy" id="51031"/>
    <lineage>
        <taxon>Eukaryota</taxon>
        <taxon>Metazoa</taxon>
        <taxon>Ecdysozoa</taxon>
        <taxon>Nematoda</taxon>
        <taxon>Chromadorea</taxon>
        <taxon>Rhabditida</taxon>
        <taxon>Rhabditina</taxon>
        <taxon>Rhabditomorpha</taxon>
        <taxon>Strongyloidea</taxon>
        <taxon>Ancylostomatidae</taxon>
        <taxon>Bunostominae</taxon>
        <taxon>Necator</taxon>
    </lineage>
</organism>
<evidence type="ECO:0000313" key="1">
    <source>
        <dbReference type="EMBL" id="KAK6749300.1"/>
    </source>
</evidence>
<sequence length="72" mass="8423">MRERADVNDAEVDDHERQHDLELLVVPMLMSHVCKAEPLYTLDYTTEYCTGEVSKRAGSRFTSFFRKNLEID</sequence>
<accession>A0ABR1DFN5</accession>
<name>A0ABR1DFN5_NECAM</name>
<comment type="caution">
    <text evidence="1">The sequence shown here is derived from an EMBL/GenBank/DDBJ whole genome shotgun (WGS) entry which is preliminary data.</text>
</comment>
<evidence type="ECO:0000313" key="2">
    <source>
        <dbReference type="Proteomes" id="UP001303046"/>
    </source>
</evidence>
<protein>
    <submittedName>
        <fullName evidence="1">Uncharacterized protein</fullName>
    </submittedName>
</protein>
<proteinExistence type="predicted"/>
<keyword evidence="2" id="KW-1185">Reference proteome</keyword>